<accession>A0A2Z4IFS4</accession>
<dbReference type="EMBL" id="CP030041">
    <property type="protein sequence ID" value="AWW29629.1"/>
    <property type="molecule type" value="Genomic_DNA"/>
</dbReference>
<sequence>MKIIPYFSVGDFKLKDNFQEILSRYPNSKEGSTSVLGKRNKTLYLPAYDIHIVFSDIGGNEIESIEIFKGDVFFDELNMLNSTFLEIKEKISKEDLGLIADKEGFTSPKFGFGIYFKSLSKKSKPTSVIVFNSVYLKNVVPSPDDIIKYYLGNKKQ</sequence>
<evidence type="ECO:0000313" key="1">
    <source>
        <dbReference type="EMBL" id="AWW29629.1"/>
    </source>
</evidence>
<organism evidence="1 2">
    <name type="scientific">Echinicola strongylocentroti</name>
    <dbReference type="NCBI Taxonomy" id="1795355"/>
    <lineage>
        <taxon>Bacteria</taxon>
        <taxon>Pseudomonadati</taxon>
        <taxon>Bacteroidota</taxon>
        <taxon>Cytophagia</taxon>
        <taxon>Cytophagales</taxon>
        <taxon>Cyclobacteriaceae</taxon>
        <taxon>Echinicola</taxon>
    </lineage>
</organism>
<name>A0A2Z4IFS4_9BACT</name>
<dbReference type="Proteomes" id="UP000248688">
    <property type="component" value="Chromosome"/>
</dbReference>
<dbReference type="OrthoDB" id="5690804at2"/>
<keyword evidence="2" id="KW-1185">Reference proteome</keyword>
<dbReference type="AlphaFoldDB" id="A0A2Z4IFS4"/>
<dbReference type="RefSeq" id="WP_112783027.1">
    <property type="nucleotide sequence ID" value="NZ_CP030041.1"/>
</dbReference>
<proteinExistence type="predicted"/>
<dbReference type="KEGG" id="est:DN752_05560"/>
<evidence type="ECO:0000313" key="2">
    <source>
        <dbReference type="Proteomes" id="UP000248688"/>
    </source>
</evidence>
<gene>
    <name evidence="1" type="ORF">DN752_05560</name>
</gene>
<reference evidence="1 2" key="1">
    <citation type="submission" date="2018-06" db="EMBL/GenBank/DDBJ databases">
        <title>Echinicola strongylocentroti sp. nov., isolated from a sea urchin Strongylocentrotus intermedius.</title>
        <authorList>
            <person name="Bae S.S."/>
        </authorList>
    </citation>
    <scope>NUCLEOTIDE SEQUENCE [LARGE SCALE GENOMIC DNA]</scope>
    <source>
        <strain evidence="1 2">MEBiC08714</strain>
    </source>
</reference>
<protein>
    <submittedName>
        <fullName evidence="1">Uncharacterized protein</fullName>
    </submittedName>
</protein>